<keyword evidence="3" id="KW-1185">Reference proteome</keyword>
<protein>
    <submittedName>
        <fullName evidence="2">Oxygenase MpaB family protein</fullName>
        <ecNumber evidence="2">1.-.-.-</ecNumber>
    </submittedName>
</protein>
<dbReference type="GO" id="GO:0016491">
    <property type="term" value="F:oxidoreductase activity"/>
    <property type="evidence" value="ECO:0007669"/>
    <property type="project" value="UniProtKB-KW"/>
</dbReference>
<dbReference type="RefSeq" id="WP_377823139.1">
    <property type="nucleotide sequence ID" value="NZ_JBHSWJ010000002.1"/>
</dbReference>
<dbReference type="InterPro" id="IPR018713">
    <property type="entry name" value="MPAB/Lcp_cat_dom"/>
</dbReference>
<reference evidence="3" key="1">
    <citation type="journal article" date="2019" name="Int. J. Syst. Evol. Microbiol.">
        <title>The Global Catalogue of Microorganisms (GCM) 10K type strain sequencing project: providing services to taxonomists for standard genome sequencing and annotation.</title>
        <authorList>
            <consortium name="The Broad Institute Genomics Platform"/>
            <consortium name="The Broad Institute Genome Sequencing Center for Infectious Disease"/>
            <person name="Wu L."/>
            <person name="Ma J."/>
        </authorList>
    </citation>
    <scope>NUCLEOTIDE SEQUENCE [LARGE SCALE GENOMIC DNA]</scope>
    <source>
        <strain evidence="3">NBRC 106593</strain>
    </source>
</reference>
<dbReference type="PANTHER" id="PTHR36151">
    <property type="entry name" value="BLR2777 PROTEIN"/>
    <property type="match status" value="1"/>
</dbReference>
<name>A0ABW2AUP4_9MICO</name>
<dbReference type="EC" id="1.-.-.-" evidence="2"/>
<dbReference type="EMBL" id="JBHSWJ010000002">
    <property type="protein sequence ID" value="MFC6714610.1"/>
    <property type="molecule type" value="Genomic_DNA"/>
</dbReference>
<organism evidence="2 3">
    <name type="scientific">Branchiibius cervicis</name>
    <dbReference type="NCBI Taxonomy" id="908252"/>
    <lineage>
        <taxon>Bacteria</taxon>
        <taxon>Bacillati</taxon>
        <taxon>Actinomycetota</taxon>
        <taxon>Actinomycetes</taxon>
        <taxon>Micrococcales</taxon>
        <taxon>Dermacoccaceae</taxon>
        <taxon>Branchiibius</taxon>
    </lineage>
</organism>
<dbReference type="PANTHER" id="PTHR36151:SF3">
    <property type="entry name" value="ER-BOUND OXYGENASE MPAB_MPAB'_RUBBER OXYGENASE CATALYTIC DOMAIN-CONTAINING PROTEIN"/>
    <property type="match status" value="1"/>
</dbReference>
<dbReference type="Proteomes" id="UP001596356">
    <property type="component" value="Unassembled WGS sequence"/>
</dbReference>
<evidence type="ECO:0000313" key="2">
    <source>
        <dbReference type="EMBL" id="MFC6714610.1"/>
    </source>
</evidence>
<sequence length="311" mass="33743">MLAPRLTSPVAITRPVLAPARQVHDILRHRAALALRSKVAGEDATQRASAIWGAEGERWFTPEDPIWRVHLDASMFLGGIRALLLQSLHPLAMAGVDQHSRYRDDPWGRLQQTSAYISTTTFGTVADAERLIARIRGMHRRVKGTADDGRPYAASDPHLLMWVHVAETDSFLTCYQTYGASRLSAYDADRYVAQAGSIAARLGVIDPPQTVAELASALDRFSAELVGTPAARETLRFIAADPPMPLGVRPGYLTLVAGALGTLPAHARRLLGVRLLPGGAVPLRGAGQVGVGLIRWMLSDPMVRTDRRQSA</sequence>
<comment type="caution">
    <text evidence="2">The sequence shown here is derived from an EMBL/GenBank/DDBJ whole genome shotgun (WGS) entry which is preliminary data.</text>
</comment>
<feature type="domain" description="ER-bound oxygenase mpaB/mpaB'/Rubber oxygenase catalytic" evidence="1">
    <location>
        <begin position="67"/>
        <end position="287"/>
    </location>
</feature>
<evidence type="ECO:0000259" key="1">
    <source>
        <dbReference type="Pfam" id="PF09995"/>
    </source>
</evidence>
<accession>A0ABW2AUP4</accession>
<dbReference type="Pfam" id="PF09995">
    <property type="entry name" value="MPAB_Lcp_cat"/>
    <property type="match status" value="1"/>
</dbReference>
<evidence type="ECO:0000313" key="3">
    <source>
        <dbReference type="Proteomes" id="UP001596356"/>
    </source>
</evidence>
<proteinExistence type="predicted"/>
<gene>
    <name evidence="2" type="ORF">ACFQBT_12600</name>
</gene>
<keyword evidence="2" id="KW-0560">Oxidoreductase</keyword>